<dbReference type="EMBL" id="JBAHYK010000638">
    <property type="protein sequence ID" value="KAL0572368.1"/>
    <property type="molecule type" value="Genomic_DNA"/>
</dbReference>
<comment type="similarity">
    <text evidence="1">Belongs to the peptidase C48 family.</text>
</comment>
<evidence type="ECO:0000256" key="2">
    <source>
        <dbReference type="ARBA" id="ARBA00022670"/>
    </source>
</evidence>
<keyword evidence="2" id="KW-0645">Protease</keyword>
<gene>
    <name evidence="6" type="ORF">V5O48_009603</name>
</gene>
<sequence length="1419" mass="158773">MRLSLGSGIPNPKKRDRKRNNVSVSSTGNSSKNSAVPATPTSSSSSSAFSLFSLGRCTTSPKKPRAKRSKDVLPLPLPALRAKIAKRKFENLRATLDTPKDPVDDLMASLDSVDDSNGEEGLDDVKGSGGVGDCGETSEDNGDGGDYSNNDNKTSPPGMVPSSQPRRDSYLEDLPGFCDAAAESPNPLNPPSSCKTAAQQAADLVENWKELLPTLLDSLLLYNNSTITKVGSTDLDPLQCRCTNSNCMLHDAQVHLYHFEYHGLRIVQYCTCRTLAQVLVTQGFFPTSPSQHRQAIAIPVLEFHRALSEQSSDAVTALAGAMETMYRRRGFRLVDSDGKAIRDPLRRALGHSLEWYDTLQVHVRRFLDSTLDHLKRSLPPLPETLSCQTTSPLTKSTAFSKIPSQSRPAIVVPSSSTSPPLGQPPPTSAQSARPPLIINFPATPDNDNDKDDRNETEENLKPGECDPYLQRLCPACFSGSRFGWSFKVGGDIHVACDGSFQHRHMKSGGDGIPFHLSERYLSTEYVDAVGQRLDAARSKPPKARDLPVPNEVVDADQHAHKAAKGDTEQSPNGRFDHNGLMALVCRHDIPLFIASIDTPGEQQKYAVALVEKLYSMLPEDAAVLVLYDIACVLDRSIQLYDFLPDSIVSRLQFATAAMHAYAHQWSCQLHYNPRLRWGLGLTDGEGTERLWSRLRKLIGIERRSSLARRAWLLDRQCDAIAQDNREDLGSWITRRLIKNVQKKEAEAVNTLRKNALLEGDLRQQWVEQRAAQTSLRSSNAPTRLKKELAKVIQLQGQILDLEKSITQTKAAIQNMPFPPADSTFALGQLTKAHQTLKAKADVLYTSLDLPQDYPELQDIPLEYLHTLILARDIKFTIRSKAIHSFFEYDRIDGAIGGAHGSIGTKQHQLTRKSIAARTPALQNLIRKYNQYCAYLASNYKPEFKIPVPKELPVNVAALRDLETSHLYEDVWITASQTPPRWLTDEKVREGIRAIASLDRAAEERVRLAAEADNLVAWYRYELYALKVMESLPQFVKYQCLVKLRIDDHLHLGNHWANPFIPKVWFQQEVTTVESRIHGYVHPPLSNTNCQSTAASRSVSRPSISASTPSTPHLVSVSIPVVATNDAPDGGEEEETPEALYLADILAGPNHYDSDDDNDDNEDDEASLVWEPLPSLRIGSMLYAGLHAQGQIPIKGAWNARRVLYTSTSRYIFGREEFHRLDDAKARLDDDCVNYCAALLQHQFHGQDYSMLSTYTVPELLKPGQQTDTAWRTIRISEYWMKDTWLVPIHSRAMEHWAIAVVKGKTREIYMFDSLSSREFLNSWYQQIRLVISRLVQMAQSNGKVISNPAFLDLSDWVARPLQMQATQSNGYDCGIWILWVCAIVLRGFDWAPLEEKFVPRFRKYLSQLARTLPLCQLVE</sequence>
<name>A0ABR3FAM3_9AGAR</name>
<accession>A0ABR3FAM3</accession>
<dbReference type="InterPro" id="IPR038765">
    <property type="entry name" value="Papain-like_cys_pep_sf"/>
</dbReference>
<keyword evidence="3" id="KW-0378">Hydrolase</keyword>
<evidence type="ECO:0000313" key="6">
    <source>
        <dbReference type="EMBL" id="KAL0572368.1"/>
    </source>
</evidence>
<dbReference type="PROSITE" id="PS50600">
    <property type="entry name" value="ULP_PROTEASE"/>
    <property type="match status" value="1"/>
</dbReference>
<dbReference type="Pfam" id="PF18758">
    <property type="entry name" value="KDZ"/>
    <property type="match status" value="1"/>
</dbReference>
<evidence type="ECO:0000256" key="1">
    <source>
        <dbReference type="ARBA" id="ARBA00005234"/>
    </source>
</evidence>
<dbReference type="Pfam" id="PF18802">
    <property type="entry name" value="CxC1"/>
    <property type="match status" value="1"/>
</dbReference>
<dbReference type="PANTHER" id="PTHR33096:SF1">
    <property type="entry name" value="CXC1-LIKE CYSTEINE CLUSTER ASSOCIATED WITH KDZ TRANSPOSASES DOMAIN-CONTAINING PROTEIN"/>
    <property type="match status" value="1"/>
</dbReference>
<dbReference type="Gene3D" id="3.40.395.10">
    <property type="entry name" value="Adenoviral Proteinase, Chain A"/>
    <property type="match status" value="1"/>
</dbReference>
<proteinExistence type="inferred from homology"/>
<comment type="caution">
    <text evidence="6">The sequence shown here is derived from an EMBL/GenBank/DDBJ whole genome shotgun (WGS) entry which is preliminary data.</text>
</comment>
<dbReference type="Pfam" id="PF02902">
    <property type="entry name" value="Peptidase_C48"/>
    <property type="match status" value="1"/>
</dbReference>
<feature type="region of interest" description="Disordered" evidence="4">
    <location>
        <begin position="378"/>
        <end position="464"/>
    </location>
</feature>
<evidence type="ECO:0000256" key="3">
    <source>
        <dbReference type="ARBA" id="ARBA00022801"/>
    </source>
</evidence>
<dbReference type="Proteomes" id="UP001465976">
    <property type="component" value="Unassembled WGS sequence"/>
</dbReference>
<feature type="compositionally biased region" description="Low complexity" evidence="4">
    <location>
        <begin position="1093"/>
        <end position="1110"/>
    </location>
</feature>
<evidence type="ECO:0000256" key="4">
    <source>
        <dbReference type="SAM" id="MobiDB-lite"/>
    </source>
</evidence>
<feature type="compositionally biased region" description="Polar residues" evidence="4">
    <location>
        <begin position="385"/>
        <end position="420"/>
    </location>
</feature>
<dbReference type="InterPro" id="IPR003653">
    <property type="entry name" value="Peptidase_C48_C"/>
</dbReference>
<keyword evidence="7" id="KW-1185">Reference proteome</keyword>
<dbReference type="InterPro" id="IPR041320">
    <property type="entry name" value="CxC1"/>
</dbReference>
<feature type="domain" description="Ubiquitin-like protease family profile" evidence="5">
    <location>
        <begin position="1210"/>
        <end position="1384"/>
    </location>
</feature>
<dbReference type="PANTHER" id="PTHR33096">
    <property type="entry name" value="CXC2 DOMAIN-CONTAINING PROTEIN"/>
    <property type="match status" value="1"/>
</dbReference>
<organism evidence="6 7">
    <name type="scientific">Marasmius crinis-equi</name>
    <dbReference type="NCBI Taxonomy" id="585013"/>
    <lineage>
        <taxon>Eukaryota</taxon>
        <taxon>Fungi</taxon>
        <taxon>Dikarya</taxon>
        <taxon>Basidiomycota</taxon>
        <taxon>Agaricomycotina</taxon>
        <taxon>Agaricomycetes</taxon>
        <taxon>Agaricomycetidae</taxon>
        <taxon>Agaricales</taxon>
        <taxon>Marasmiineae</taxon>
        <taxon>Marasmiaceae</taxon>
        <taxon>Marasmius</taxon>
    </lineage>
</organism>
<protein>
    <recommendedName>
        <fullName evidence="5">Ubiquitin-like protease family profile domain-containing protein</fullName>
    </recommendedName>
</protein>
<evidence type="ECO:0000259" key="5">
    <source>
        <dbReference type="PROSITE" id="PS50600"/>
    </source>
</evidence>
<feature type="compositionally biased region" description="Low complexity" evidence="4">
    <location>
        <begin position="21"/>
        <end position="54"/>
    </location>
</feature>
<dbReference type="InterPro" id="IPR040521">
    <property type="entry name" value="KDZ"/>
</dbReference>
<feature type="compositionally biased region" description="Basic and acidic residues" evidence="4">
    <location>
        <begin position="450"/>
        <end position="464"/>
    </location>
</feature>
<feature type="region of interest" description="Disordered" evidence="4">
    <location>
        <begin position="1090"/>
        <end position="1110"/>
    </location>
</feature>
<feature type="compositionally biased region" description="Acidic residues" evidence="4">
    <location>
        <begin position="112"/>
        <end position="122"/>
    </location>
</feature>
<reference evidence="6 7" key="1">
    <citation type="submission" date="2024-02" db="EMBL/GenBank/DDBJ databases">
        <title>A draft genome for the cacao thread blight pathogen Marasmius crinis-equi.</title>
        <authorList>
            <person name="Cohen S.P."/>
            <person name="Baruah I.K."/>
            <person name="Amoako-Attah I."/>
            <person name="Bukari Y."/>
            <person name="Meinhardt L.W."/>
            <person name="Bailey B.A."/>
        </authorList>
    </citation>
    <scope>NUCLEOTIDE SEQUENCE [LARGE SCALE GENOMIC DNA]</scope>
    <source>
        <strain evidence="6 7">GH-76</strain>
    </source>
</reference>
<feature type="region of interest" description="Disordered" evidence="4">
    <location>
        <begin position="1"/>
        <end position="168"/>
    </location>
</feature>
<evidence type="ECO:0000313" key="7">
    <source>
        <dbReference type="Proteomes" id="UP001465976"/>
    </source>
</evidence>
<dbReference type="SUPFAM" id="SSF54001">
    <property type="entry name" value="Cysteine proteinases"/>
    <property type="match status" value="1"/>
</dbReference>